<dbReference type="Pfam" id="PF08282">
    <property type="entry name" value="Hydrolase_3"/>
    <property type="match status" value="1"/>
</dbReference>
<dbReference type="EMBL" id="JAERWK010000015">
    <property type="protein sequence ID" value="MBM9467887.1"/>
    <property type="molecule type" value="Genomic_DNA"/>
</dbReference>
<dbReference type="Proteomes" id="UP000663792">
    <property type="component" value="Unassembled WGS sequence"/>
</dbReference>
<dbReference type="Gene3D" id="3.30.1240.10">
    <property type="match status" value="1"/>
</dbReference>
<dbReference type="Gene3D" id="3.40.50.1000">
    <property type="entry name" value="HAD superfamily/HAD-like"/>
    <property type="match status" value="1"/>
</dbReference>
<dbReference type="AlphaFoldDB" id="A0A938YGD9"/>
<dbReference type="InterPro" id="IPR006379">
    <property type="entry name" value="HAD-SF_hydro_IIB"/>
</dbReference>
<name>A0A938YGD9_9ACTN</name>
<sequence>MSPILSDRAVLSFDAFTTAFAATSSIAIDKDVDSSASHRTGRAAAPRLIVTDLDGTLLDEHGQVSARNAGALRRAAAAGARVVIATGRPVWWLGPVLDAGFTGTAVCLNGAVVYDAGADDIVATSPLTPSAMRRFVSALEDRVDFTVAVERFGTDESCCWAEYDYAHPWGEARFARGSRDQVLDQPAAKLLIRAGQGSASLATAARAMADDQVHVTYSTDDGLLEVAAAGVDKGATLDRLAREWGVTPAEAVAFGDMPNDLEMLTWAGRGVAMGNGHPDVVAVADEVAPEHHRDGVAVVLERWF</sequence>
<dbReference type="RefSeq" id="WP_205260849.1">
    <property type="nucleotide sequence ID" value="NZ_JAERWK010000015.1"/>
</dbReference>
<reference evidence="1" key="1">
    <citation type="submission" date="2021-01" db="EMBL/GenBank/DDBJ databases">
        <title>YIM 132084 draft genome.</title>
        <authorList>
            <person name="An D."/>
        </authorList>
    </citation>
    <scope>NUCLEOTIDE SEQUENCE</scope>
    <source>
        <strain evidence="1">YIM 132084</strain>
    </source>
</reference>
<evidence type="ECO:0000313" key="2">
    <source>
        <dbReference type="Proteomes" id="UP000663792"/>
    </source>
</evidence>
<dbReference type="NCBIfam" id="TIGR01484">
    <property type="entry name" value="HAD-SF-IIB"/>
    <property type="match status" value="1"/>
</dbReference>
<gene>
    <name evidence="1" type="ORF">JL106_11390</name>
</gene>
<dbReference type="PANTHER" id="PTHR10000">
    <property type="entry name" value="PHOSPHOSERINE PHOSPHATASE"/>
    <property type="match status" value="1"/>
</dbReference>
<dbReference type="InterPro" id="IPR000150">
    <property type="entry name" value="Cof"/>
</dbReference>
<evidence type="ECO:0000313" key="1">
    <source>
        <dbReference type="EMBL" id="MBM9467887.1"/>
    </source>
</evidence>
<proteinExistence type="predicted"/>
<protein>
    <submittedName>
        <fullName evidence="1">HAD family phosphatase</fullName>
    </submittedName>
</protein>
<dbReference type="GO" id="GO:0005829">
    <property type="term" value="C:cytosol"/>
    <property type="evidence" value="ECO:0007669"/>
    <property type="project" value="TreeGrafter"/>
</dbReference>
<organism evidence="1 2">
    <name type="scientific">Nakamurella leprariae</name>
    <dbReference type="NCBI Taxonomy" id="2803911"/>
    <lineage>
        <taxon>Bacteria</taxon>
        <taxon>Bacillati</taxon>
        <taxon>Actinomycetota</taxon>
        <taxon>Actinomycetes</taxon>
        <taxon>Nakamurellales</taxon>
        <taxon>Nakamurellaceae</taxon>
        <taxon>Nakamurella</taxon>
    </lineage>
</organism>
<dbReference type="NCBIfam" id="TIGR00099">
    <property type="entry name" value="Cof-subfamily"/>
    <property type="match status" value="1"/>
</dbReference>
<dbReference type="InterPro" id="IPR023214">
    <property type="entry name" value="HAD_sf"/>
</dbReference>
<dbReference type="GO" id="GO:0016791">
    <property type="term" value="F:phosphatase activity"/>
    <property type="evidence" value="ECO:0007669"/>
    <property type="project" value="TreeGrafter"/>
</dbReference>
<comment type="caution">
    <text evidence="1">The sequence shown here is derived from an EMBL/GenBank/DDBJ whole genome shotgun (WGS) entry which is preliminary data.</text>
</comment>
<keyword evidence="2" id="KW-1185">Reference proteome</keyword>
<dbReference type="SUPFAM" id="SSF56784">
    <property type="entry name" value="HAD-like"/>
    <property type="match status" value="1"/>
</dbReference>
<dbReference type="GO" id="GO:0000287">
    <property type="term" value="F:magnesium ion binding"/>
    <property type="evidence" value="ECO:0007669"/>
    <property type="project" value="TreeGrafter"/>
</dbReference>
<accession>A0A938YGD9</accession>
<dbReference type="PANTHER" id="PTHR10000:SF8">
    <property type="entry name" value="HAD SUPERFAMILY HYDROLASE-LIKE, TYPE 3"/>
    <property type="match status" value="1"/>
</dbReference>
<dbReference type="InterPro" id="IPR036412">
    <property type="entry name" value="HAD-like_sf"/>
</dbReference>